<name>A0A0E1RZP1_COCIM</name>
<dbReference type="Proteomes" id="UP000001261">
    <property type="component" value="Unassembled WGS sequence"/>
</dbReference>
<dbReference type="OrthoDB" id="1058301at2759"/>
<keyword evidence="1" id="KW-0472">Membrane</keyword>
<dbReference type="InterPro" id="IPR030395">
    <property type="entry name" value="GP_PDE_dom"/>
</dbReference>
<protein>
    <submittedName>
        <fullName evidence="3">Glycerophosphoryl diester phosphodiesterase</fullName>
    </submittedName>
</protein>
<sequence length="348" mass="38656">MECLSPLDTESSLETGHLVSTKSSHFSRATWAQSIRSKGGGITVPQAIAHRGYSAKFPENTMSAFMHAVEVGAHAIETDIHLSRDGVVVLSHDATLKRCFGVDKRVIDCDWKCLSALRTVKPPHRPMPRLIDLLDYIAAPERANVWIILDIKADNNAHNVITALSQAFDSVASPHRPWNERVVLGCWTAEYLSKVRHHFPSYPLAITTFSIQYARQFISLPGVNLSVNQKVLMGCGGRRFLADAKRAGKAVFVWTVNKEVLMRWSVRRRVDGVITDKLALFGEIVREWEDDGYGDGFASDEAEISLEQRLVALAAAVASWVLGMLLMLIYPVRIARLDSTVEDSLGYA</sequence>
<gene>
    <name evidence="3" type="ORF">CIMG_00190</name>
</gene>
<dbReference type="KEGG" id="cim:CIMG_00190"/>
<reference evidence="4" key="1">
    <citation type="journal article" date="2009" name="Genome Res.">
        <title>Comparative genomic analyses of the human fungal pathogens Coccidioides and their relatives.</title>
        <authorList>
            <person name="Sharpton T.J."/>
            <person name="Stajich J.E."/>
            <person name="Rounsley S.D."/>
            <person name="Gardner M.J."/>
            <person name="Wortman J.R."/>
            <person name="Jordar V.S."/>
            <person name="Maiti R."/>
            <person name="Kodira C.D."/>
            <person name="Neafsey D.E."/>
            <person name="Zeng Q."/>
            <person name="Hung C.-Y."/>
            <person name="McMahan C."/>
            <person name="Muszewska A."/>
            <person name="Grynberg M."/>
            <person name="Mandel M.A."/>
            <person name="Kellner E.M."/>
            <person name="Barker B.M."/>
            <person name="Galgiani J.N."/>
            <person name="Orbach M.J."/>
            <person name="Kirkland T.N."/>
            <person name="Cole G.T."/>
            <person name="Henn M.R."/>
            <person name="Birren B.W."/>
            <person name="Taylor J.W."/>
        </authorList>
    </citation>
    <scope>NUCLEOTIDE SEQUENCE [LARGE SCALE GENOMIC DNA]</scope>
    <source>
        <strain evidence="4">RS</strain>
    </source>
</reference>
<feature type="domain" description="GP-PDE" evidence="2">
    <location>
        <begin position="45"/>
        <end position="285"/>
    </location>
</feature>
<dbReference type="VEuPathDB" id="FungiDB:CIMG_00190"/>
<keyword evidence="4" id="KW-1185">Reference proteome</keyword>
<keyword evidence="1" id="KW-0812">Transmembrane</keyword>
<feature type="transmembrane region" description="Helical" evidence="1">
    <location>
        <begin position="310"/>
        <end position="330"/>
    </location>
</feature>
<proteinExistence type="predicted"/>
<dbReference type="InParanoid" id="A0A0E1RZP1"/>
<dbReference type="RefSeq" id="XP_001246419.2">
    <property type="nucleotide sequence ID" value="XM_001246418.2"/>
</dbReference>
<keyword evidence="1" id="KW-1133">Transmembrane helix</keyword>
<dbReference type="EMBL" id="GG704911">
    <property type="protein sequence ID" value="EAS34836.2"/>
    <property type="molecule type" value="Genomic_DNA"/>
</dbReference>
<evidence type="ECO:0000313" key="3">
    <source>
        <dbReference type="EMBL" id="EAS34836.2"/>
    </source>
</evidence>
<dbReference type="FunCoup" id="A0A0E1RZP1">
    <property type="interactions" value="102"/>
</dbReference>
<dbReference type="SUPFAM" id="SSF51695">
    <property type="entry name" value="PLC-like phosphodiesterases"/>
    <property type="match status" value="1"/>
</dbReference>
<evidence type="ECO:0000259" key="2">
    <source>
        <dbReference type="PROSITE" id="PS51704"/>
    </source>
</evidence>
<dbReference type="STRING" id="246410.A0A0E1RZP1"/>
<accession>A0A0E1RZP1</accession>
<dbReference type="PROSITE" id="PS51704">
    <property type="entry name" value="GP_PDE"/>
    <property type="match status" value="1"/>
</dbReference>
<dbReference type="Gene3D" id="3.20.20.190">
    <property type="entry name" value="Phosphatidylinositol (PI) phosphodiesterase"/>
    <property type="match status" value="1"/>
</dbReference>
<evidence type="ECO:0000256" key="1">
    <source>
        <dbReference type="SAM" id="Phobius"/>
    </source>
</evidence>
<dbReference type="GO" id="GO:0006629">
    <property type="term" value="P:lipid metabolic process"/>
    <property type="evidence" value="ECO:0007669"/>
    <property type="project" value="InterPro"/>
</dbReference>
<evidence type="ECO:0000313" key="4">
    <source>
        <dbReference type="Proteomes" id="UP000001261"/>
    </source>
</evidence>
<dbReference type="GeneID" id="4567505"/>
<dbReference type="InterPro" id="IPR017946">
    <property type="entry name" value="PLC-like_Pdiesterase_TIM-brl"/>
</dbReference>
<reference evidence="4" key="2">
    <citation type="journal article" date="2010" name="Genome Res.">
        <title>Population genomic sequencing of Coccidioides fungi reveals recent hybridization and transposon control.</title>
        <authorList>
            <person name="Neafsey D.E."/>
            <person name="Barker B.M."/>
            <person name="Sharpton T.J."/>
            <person name="Stajich J.E."/>
            <person name="Park D.J."/>
            <person name="Whiston E."/>
            <person name="Hung C.-Y."/>
            <person name="McMahan C."/>
            <person name="White J."/>
            <person name="Sykes S."/>
            <person name="Heiman D."/>
            <person name="Young S."/>
            <person name="Zeng Q."/>
            <person name="Abouelleil A."/>
            <person name="Aftuck L."/>
            <person name="Bessette D."/>
            <person name="Brown A."/>
            <person name="FitzGerald M."/>
            <person name="Lui A."/>
            <person name="Macdonald J.P."/>
            <person name="Priest M."/>
            <person name="Orbach M.J."/>
            <person name="Galgiani J.N."/>
            <person name="Kirkland T.N."/>
            <person name="Cole G.T."/>
            <person name="Birren B.W."/>
            <person name="Henn M.R."/>
            <person name="Taylor J.W."/>
            <person name="Rounsley S.D."/>
        </authorList>
    </citation>
    <scope>GENOME REANNOTATION</scope>
    <source>
        <strain evidence="4">RS</strain>
    </source>
</reference>
<dbReference type="GO" id="GO:0008081">
    <property type="term" value="F:phosphoric diester hydrolase activity"/>
    <property type="evidence" value="ECO:0007669"/>
    <property type="project" value="InterPro"/>
</dbReference>
<dbReference type="Pfam" id="PF03009">
    <property type="entry name" value="GDPD"/>
    <property type="match status" value="1"/>
</dbReference>
<dbReference type="CDD" id="cd08570">
    <property type="entry name" value="GDPD_YPL206cp_fungi"/>
    <property type="match status" value="1"/>
</dbReference>
<dbReference type="OMA" id="RALPECW"/>
<organism evidence="3 4">
    <name type="scientific">Coccidioides immitis (strain RS)</name>
    <name type="common">Valley fever fungus</name>
    <dbReference type="NCBI Taxonomy" id="246410"/>
    <lineage>
        <taxon>Eukaryota</taxon>
        <taxon>Fungi</taxon>
        <taxon>Dikarya</taxon>
        <taxon>Ascomycota</taxon>
        <taxon>Pezizomycotina</taxon>
        <taxon>Eurotiomycetes</taxon>
        <taxon>Eurotiomycetidae</taxon>
        <taxon>Onygenales</taxon>
        <taxon>Onygenaceae</taxon>
        <taxon>Coccidioides</taxon>
    </lineage>
</organism>
<dbReference type="PANTHER" id="PTHR43805">
    <property type="entry name" value="GLYCEROPHOSPHORYL DIESTER PHOSPHODIESTERASE"/>
    <property type="match status" value="1"/>
</dbReference>
<dbReference type="AlphaFoldDB" id="A0A0E1RZP1"/>
<dbReference type="PANTHER" id="PTHR43805:SF1">
    <property type="entry name" value="GP-PDE DOMAIN-CONTAINING PROTEIN"/>
    <property type="match status" value="1"/>
</dbReference>